<proteinExistence type="predicted"/>
<organism evidence="2 3">
    <name type="scientific">Salmonirosea aquatica</name>
    <dbReference type="NCBI Taxonomy" id="2654236"/>
    <lineage>
        <taxon>Bacteria</taxon>
        <taxon>Pseudomonadati</taxon>
        <taxon>Bacteroidota</taxon>
        <taxon>Cytophagia</taxon>
        <taxon>Cytophagales</taxon>
        <taxon>Spirosomataceae</taxon>
        <taxon>Salmonirosea</taxon>
    </lineage>
</organism>
<evidence type="ECO:0000259" key="1">
    <source>
        <dbReference type="SMART" id="SM01248"/>
    </source>
</evidence>
<name>A0A7C9FNX4_9BACT</name>
<dbReference type="InterPro" id="IPR039022">
    <property type="entry name" value="KaiB-like"/>
</dbReference>
<comment type="caution">
    <text evidence="2">The sequence shown here is derived from an EMBL/GenBank/DDBJ whole genome shotgun (WGS) entry which is preliminary data.</text>
</comment>
<accession>A0A7C9FNX4</accession>
<dbReference type="Gene3D" id="3.40.30.10">
    <property type="entry name" value="Glutaredoxin"/>
    <property type="match status" value="1"/>
</dbReference>
<dbReference type="EMBL" id="WHLY01000002">
    <property type="protein sequence ID" value="MPR33471.1"/>
    <property type="molecule type" value="Genomic_DNA"/>
</dbReference>
<sequence>MSHTPEIALCEDDDKGRHYVLRLFIAGASVNSRHAVANLKELCEAHIKDQYSLDIIDIHQQKEVAEQEQIIALPLLIKIHPLPERRLIGDMSDTEKVLKGLGITP</sequence>
<dbReference type="PANTHER" id="PTHR41709">
    <property type="entry name" value="KAIB-LIKE PROTEIN 1"/>
    <property type="match status" value="1"/>
</dbReference>
<protein>
    <submittedName>
        <fullName evidence="2">Circadian clock protein KaiB</fullName>
    </submittedName>
</protein>
<dbReference type="InterPro" id="IPR036249">
    <property type="entry name" value="Thioredoxin-like_sf"/>
</dbReference>
<dbReference type="GO" id="GO:0048511">
    <property type="term" value="P:rhythmic process"/>
    <property type="evidence" value="ECO:0007669"/>
    <property type="project" value="InterPro"/>
</dbReference>
<dbReference type="SUPFAM" id="SSF52833">
    <property type="entry name" value="Thioredoxin-like"/>
    <property type="match status" value="1"/>
</dbReference>
<dbReference type="CDD" id="cd02978">
    <property type="entry name" value="KaiB_like"/>
    <property type="match status" value="1"/>
</dbReference>
<dbReference type="RefSeq" id="WP_152758744.1">
    <property type="nucleotide sequence ID" value="NZ_WHLY01000002.1"/>
</dbReference>
<dbReference type="Proteomes" id="UP000479293">
    <property type="component" value="Unassembled WGS sequence"/>
</dbReference>
<dbReference type="InterPro" id="IPR011649">
    <property type="entry name" value="KaiB_domain"/>
</dbReference>
<keyword evidence="3" id="KW-1185">Reference proteome</keyword>
<dbReference type="Pfam" id="PF07689">
    <property type="entry name" value="KaiB"/>
    <property type="match status" value="1"/>
</dbReference>
<reference evidence="2 3" key="1">
    <citation type="submission" date="2019-10" db="EMBL/GenBank/DDBJ databases">
        <title>Draft Genome Sequence of Cytophagaceae sp. SJW1-29.</title>
        <authorList>
            <person name="Choi A."/>
        </authorList>
    </citation>
    <scope>NUCLEOTIDE SEQUENCE [LARGE SCALE GENOMIC DNA]</scope>
    <source>
        <strain evidence="2 3">SJW1-29</strain>
    </source>
</reference>
<dbReference type="PANTHER" id="PTHR41709:SF2">
    <property type="entry name" value="CIRCADIAN CLOCK PROTEIN KAIB2"/>
    <property type="match status" value="1"/>
</dbReference>
<gene>
    <name evidence="2" type="ORF">GBK04_08860</name>
</gene>
<evidence type="ECO:0000313" key="2">
    <source>
        <dbReference type="EMBL" id="MPR33471.1"/>
    </source>
</evidence>
<dbReference type="AlphaFoldDB" id="A0A7C9FNX4"/>
<feature type="domain" description="KaiB" evidence="1">
    <location>
        <begin position="22"/>
        <end position="103"/>
    </location>
</feature>
<dbReference type="SMART" id="SM01248">
    <property type="entry name" value="KaiB"/>
    <property type="match status" value="1"/>
</dbReference>
<evidence type="ECO:0000313" key="3">
    <source>
        <dbReference type="Proteomes" id="UP000479293"/>
    </source>
</evidence>